<evidence type="ECO:0000313" key="2">
    <source>
        <dbReference type="Proteomes" id="UP001262410"/>
    </source>
</evidence>
<reference evidence="1 2" key="1">
    <citation type="submission" date="2023-07" db="EMBL/GenBank/DDBJ databases">
        <title>Sorghum-associated microbial communities from plants grown in Nebraska, USA.</title>
        <authorList>
            <person name="Schachtman D."/>
        </authorList>
    </citation>
    <scope>NUCLEOTIDE SEQUENCE [LARGE SCALE GENOMIC DNA]</scope>
    <source>
        <strain evidence="1 2">584</strain>
    </source>
</reference>
<proteinExistence type="predicted"/>
<sequence>MTKFDRLSTAPTVTSFSAPAAQFDAWRKADEAMTAAAAALDEGDRTDLLRTSRMRLGTRSERSPRRLPWKASPQFAGLLQTPADKIAARQIRDTMENIVREALARGITPAQTASELTVAMADCRTLLVMACAIGRSAEDGGSPADIADAVLSALSAEDPGLLRFALASGKAATVRGEQVAAEEASARH</sequence>
<accession>A0ABU1JUN9</accession>
<dbReference type="Proteomes" id="UP001262410">
    <property type="component" value="Unassembled WGS sequence"/>
</dbReference>
<gene>
    <name evidence="1" type="ORF">E9232_004873</name>
</gene>
<keyword evidence="2" id="KW-1185">Reference proteome</keyword>
<name>A0ABU1JUN9_9PROT</name>
<evidence type="ECO:0000313" key="1">
    <source>
        <dbReference type="EMBL" id="MDR6292333.1"/>
    </source>
</evidence>
<protein>
    <submittedName>
        <fullName evidence="1">Uncharacterized protein</fullName>
    </submittedName>
</protein>
<organism evidence="1 2">
    <name type="scientific">Inquilinus ginsengisoli</name>
    <dbReference type="NCBI Taxonomy" id="363840"/>
    <lineage>
        <taxon>Bacteria</taxon>
        <taxon>Pseudomonadati</taxon>
        <taxon>Pseudomonadota</taxon>
        <taxon>Alphaproteobacteria</taxon>
        <taxon>Rhodospirillales</taxon>
        <taxon>Rhodospirillaceae</taxon>
        <taxon>Inquilinus</taxon>
    </lineage>
</organism>
<dbReference type="EMBL" id="JAVDPW010000009">
    <property type="protein sequence ID" value="MDR6292333.1"/>
    <property type="molecule type" value="Genomic_DNA"/>
</dbReference>
<comment type="caution">
    <text evidence="1">The sequence shown here is derived from an EMBL/GenBank/DDBJ whole genome shotgun (WGS) entry which is preliminary data.</text>
</comment>
<dbReference type="RefSeq" id="WP_309798341.1">
    <property type="nucleotide sequence ID" value="NZ_JAVDPW010000009.1"/>
</dbReference>